<protein>
    <submittedName>
        <fullName evidence="1">Uncharacterized protein</fullName>
    </submittedName>
</protein>
<name>A0A6C0JAV9_9ZZZZ</name>
<dbReference type="EMBL" id="MN740351">
    <property type="protein sequence ID" value="QHU01960.1"/>
    <property type="molecule type" value="Genomic_DNA"/>
</dbReference>
<dbReference type="AlphaFoldDB" id="A0A6C0JAV9"/>
<sequence length="43" mass="4987">MLKLFTFMCVIILANSLNTNNICEICVNYIKQTSSFDIPNRIF</sequence>
<proteinExistence type="predicted"/>
<reference evidence="1" key="1">
    <citation type="journal article" date="2020" name="Nature">
        <title>Giant virus diversity and host interactions through global metagenomics.</title>
        <authorList>
            <person name="Schulz F."/>
            <person name="Roux S."/>
            <person name="Paez-Espino D."/>
            <person name="Jungbluth S."/>
            <person name="Walsh D.A."/>
            <person name="Denef V.J."/>
            <person name="McMahon K.D."/>
            <person name="Konstantinidis K.T."/>
            <person name="Eloe-Fadrosh E.A."/>
            <person name="Kyrpides N.C."/>
            <person name="Woyke T."/>
        </authorList>
    </citation>
    <scope>NUCLEOTIDE SEQUENCE</scope>
    <source>
        <strain evidence="1">GVMAG-M-3300025880-56</strain>
    </source>
</reference>
<organism evidence="1">
    <name type="scientific">viral metagenome</name>
    <dbReference type="NCBI Taxonomy" id="1070528"/>
    <lineage>
        <taxon>unclassified sequences</taxon>
        <taxon>metagenomes</taxon>
        <taxon>organismal metagenomes</taxon>
    </lineage>
</organism>
<evidence type="ECO:0000313" key="1">
    <source>
        <dbReference type="EMBL" id="QHU01960.1"/>
    </source>
</evidence>
<accession>A0A6C0JAV9</accession>